<keyword evidence="4" id="KW-1185">Reference proteome</keyword>
<feature type="compositionally biased region" description="Basic and acidic residues" evidence="1">
    <location>
        <begin position="44"/>
        <end position="57"/>
    </location>
</feature>
<comment type="caution">
    <text evidence="3">The sequence shown here is derived from an EMBL/GenBank/DDBJ whole genome shotgun (WGS) entry which is preliminary data.</text>
</comment>
<evidence type="ECO:0000313" key="3">
    <source>
        <dbReference type="EMBL" id="KAK0422856.1"/>
    </source>
</evidence>
<feature type="compositionally biased region" description="Polar residues" evidence="1">
    <location>
        <begin position="108"/>
        <end position="121"/>
    </location>
</feature>
<dbReference type="EMBL" id="JAUCMV010000001">
    <property type="protein sequence ID" value="KAK0422856.1"/>
    <property type="molecule type" value="Genomic_DNA"/>
</dbReference>
<protein>
    <submittedName>
        <fullName evidence="3">Uncharacterized protein</fullName>
    </submittedName>
</protein>
<evidence type="ECO:0000256" key="2">
    <source>
        <dbReference type="SAM" id="SignalP"/>
    </source>
</evidence>
<feature type="chain" id="PRO_5041339249" evidence="2">
    <location>
        <begin position="17"/>
        <end position="184"/>
    </location>
</feature>
<evidence type="ECO:0000256" key="1">
    <source>
        <dbReference type="SAM" id="MobiDB-lite"/>
    </source>
</evidence>
<feature type="signal peptide" evidence="2">
    <location>
        <begin position="1"/>
        <end position="16"/>
    </location>
</feature>
<sequence length="184" mass="19436">MIIAVILAQTFVAVLALISCAKKKAPRLDSVSTPAAKGTPCNEAPEKKQEKGAEVPKEPAATKMAKAAEPSKEAEVKGKSEEDAIKSTDDLKSKSRKSERKAGGGKMESQSSGTELISIESNVKGGEKSRRANANKSKKEQVPKAVLSEEVPQGGDNDKRIQKDGGVTVDKNGCPISKFAAPKY</sequence>
<dbReference type="AlphaFoldDB" id="A0AA39IED2"/>
<gene>
    <name evidence="3" type="ORF">QR680_007827</name>
</gene>
<feature type="region of interest" description="Disordered" evidence="1">
    <location>
        <begin position="24"/>
        <end position="174"/>
    </location>
</feature>
<evidence type="ECO:0000313" key="4">
    <source>
        <dbReference type="Proteomes" id="UP001175271"/>
    </source>
</evidence>
<name>A0AA39IED2_9BILA</name>
<dbReference type="Proteomes" id="UP001175271">
    <property type="component" value="Unassembled WGS sequence"/>
</dbReference>
<proteinExistence type="predicted"/>
<reference evidence="3" key="1">
    <citation type="submission" date="2023-06" db="EMBL/GenBank/DDBJ databases">
        <title>Genomic analysis of the entomopathogenic nematode Steinernema hermaphroditum.</title>
        <authorList>
            <person name="Schwarz E.M."/>
            <person name="Heppert J.K."/>
            <person name="Baniya A."/>
            <person name="Schwartz H.T."/>
            <person name="Tan C.-H."/>
            <person name="Antoshechkin I."/>
            <person name="Sternberg P.W."/>
            <person name="Goodrich-Blair H."/>
            <person name="Dillman A.R."/>
        </authorList>
    </citation>
    <scope>NUCLEOTIDE SEQUENCE</scope>
    <source>
        <strain evidence="3">PS9179</strain>
        <tissue evidence="3">Whole animal</tissue>
    </source>
</reference>
<feature type="compositionally biased region" description="Basic and acidic residues" evidence="1">
    <location>
        <begin position="69"/>
        <end position="93"/>
    </location>
</feature>
<accession>A0AA39IED2</accession>
<keyword evidence="2" id="KW-0732">Signal</keyword>
<organism evidence="3 4">
    <name type="scientific">Steinernema hermaphroditum</name>
    <dbReference type="NCBI Taxonomy" id="289476"/>
    <lineage>
        <taxon>Eukaryota</taxon>
        <taxon>Metazoa</taxon>
        <taxon>Ecdysozoa</taxon>
        <taxon>Nematoda</taxon>
        <taxon>Chromadorea</taxon>
        <taxon>Rhabditida</taxon>
        <taxon>Tylenchina</taxon>
        <taxon>Panagrolaimomorpha</taxon>
        <taxon>Strongyloidoidea</taxon>
        <taxon>Steinernematidae</taxon>
        <taxon>Steinernema</taxon>
    </lineage>
</organism>